<dbReference type="InterPro" id="IPR015421">
    <property type="entry name" value="PyrdxlP-dep_Trfase_major"/>
</dbReference>
<name>U1N5A1_9EURY</name>
<evidence type="ECO:0000256" key="3">
    <source>
        <dbReference type="ARBA" id="ARBA00022576"/>
    </source>
</evidence>
<dbReference type="InterPro" id="IPR015424">
    <property type="entry name" value="PyrdxlP-dep_Trfase"/>
</dbReference>
<dbReference type="EMBL" id="KE356560">
    <property type="protein sequence ID" value="ERG91593.1"/>
    <property type="molecule type" value="Genomic_DNA"/>
</dbReference>
<dbReference type="Gene3D" id="3.40.640.10">
    <property type="entry name" value="Type I PLP-dependent aspartate aminotransferase-like (Major domain)"/>
    <property type="match status" value="1"/>
</dbReference>
<dbReference type="InterPro" id="IPR024169">
    <property type="entry name" value="SP_NH2Trfase/AEP_transaminase"/>
</dbReference>
<sequence>MGISVEFGMSNRPDAGQLNVPSRILMGPGPSMISPRVREAMAAPALGYMDPDFLDVLDDIQELLQYTFQTDNDWTLATSGTGTAAMETTIGNLLEPGETMLVRESGYWGDRMAQMAHRVGGEVVSLDVSPTAPIDPDDVADAFADNDIDVFGFTHGDTTTGILQPDVAELASIARDHDAYTIMDCVTSLSGVEVQVDDWGVDAVYGSPQKCLSCTPGVTPLTVGDRAREKILDRETDPKSWYLDLTGVMEYWGDDPSYHHTPPTSSLYGLRESLRLVAEEGLEARWKRHRDVAGALVEGLEDLGLELFPDRDHWLPSLNTVRVPDGVDDAAVIDFLLSEYDIEIAGGLGELSGELWRIGCMGHSARHQNVAALLTGMEEALAAQEYDTSAIEA</sequence>
<dbReference type="InterPro" id="IPR015422">
    <property type="entry name" value="PyrdxlP-dep_Trfase_small"/>
</dbReference>
<comment type="cofactor">
    <cofactor evidence="1">
        <name>pyridoxal 5'-phosphate</name>
        <dbReference type="ChEBI" id="CHEBI:597326"/>
    </cofactor>
</comment>
<dbReference type="Proteomes" id="UP000030649">
    <property type="component" value="Unassembled WGS sequence"/>
</dbReference>
<dbReference type="Pfam" id="PF00266">
    <property type="entry name" value="Aminotran_5"/>
    <property type="match status" value="1"/>
</dbReference>
<dbReference type="PANTHER" id="PTHR21152">
    <property type="entry name" value="AMINOTRANSFERASE CLASS V"/>
    <property type="match status" value="1"/>
</dbReference>
<dbReference type="GO" id="GO:0019265">
    <property type="term" value="P:glycine biosynthetic process, by transamination of glyoxylate"/>
    <property type="evidence" value="ECO:0007669"/>
    <property type="project" value="TreeGrafter"/>
</dbReference>
<evidence type="ECO:0000313" key="8">
    <source>
        <dbReference type="Proteomes" id="UP000030649"/>
    </source>
</evidence>
<dbReference type="FunFam" id="3.40.640.10:FF:000027">
    <property type="entry name" value="Serine--pyruvate aminotransferase, mitochondrial"/>
    <property type="match status" value="1"/>
</dbReference>
<dbReference type="CDD" id="cd06451">
    <property type="entry name" value="AGAT_like"/>
    <property type="match status" value="1"/>
</dbReference>
<dbReference type="GO" id="GO:0004760">
    <property type="term" value="F:L-serine-pyruvate transaminase activity"/>
    <property type="evidence" value="ECO:0007669"/>
    <property type="project" value="TreeGrafter"/>
</dbReference>
<proteinExistence type="inferred from homology"/>
<keyword evidence="4 7" id="KW-0808">Transferase</keyword>
<dbReference type="GO" id="GO:0008453">
    <property type="term" value="F:alanine-glyoxylate transaminase activity"/>
    <property type="evidence" value="ECO:0007669"/>
    <property type="project" value="TreeGrafter"/>
</dbReference>
<dbReference type="Gene3D" id="3.90.1150.10">
    <property type="entry name" value="Aspartate Aminotransferase, domain 1"/>
    <property type="match status" value="1"/>
</dbReference>
<evidence type="ECO:0000259" key="6">
    <source>
        <dbReference type="Pfam" id="PF00266"/>
    </source>
</evidence>
<dbReference type="STRING" id="1238424.J07HQW1_01627"/>
<dbReference type="HOGENOM" id="CLU_027686_0_0_2"/>
<evidence type="ECO:0000256" key="2">
    <source>
        <dbReference type="ARBA" id="ARBA00009236"/>
    </source>
</evidence>
<evidence type="ECO:0000256" key="1">
    <source>
        <dbReference type="ARBA" id="ARBA00001933"/>
    </source>
</evidence>
<keyword evidence="3 7" id="KW-0032">Aminotransferase</keyword>
<gene>
    <name evidence="7" type="ORF">J07HQW1_01627</name>
</gene>
<evidence type="ECO:0000313" key="7">
    <source>
        <dbReference type="EMBL" id="ERG91593.1"/>
    </source>
</evidence>
<dbReference type="SUPFAM" id="SSF53383">
    <property type="entry name" value="PLP-dependent transferases"/>
    <property type="match status" value="1"/>
</dbReference>
<protein>
    <submittedName>
        <fullName evidence="7">Serine-pyruvate aminotransferase/archaeal aspartate aminotransferase</fullName>
    </submittedName>
</protein>
<keyword evidence="7" id="KW-0670">Pyruvate</keyword>
<feature type="domain" description="Aminotransferase class V" evidence="6">
    <location>
        <begin position="54"/>
        <end position="347"/>
    </location>
</feature>
<comment type="similarity">
    <text evidence="2">Belongs to the class-V pyridoxal-phosphate-dependent aminotransferase family.</text>
</comment>
<dbReference type="AlphaFoldDB" id="U1N5A1"/>
<organism evidence="7 8">
    <name type="scientific">Haloquadratum walsbyi J07HQW1</name>
    <dbReference type="NCBI Taxonomy" id="1238424"/>
    <lineage>
        <taxon>Archaea</taxon>
        <taxon>Methanobacteriati</taxon>
        <taxon>Methanobacteriota</taxon>
        <taxon>Stenosarchaea group</taxon>
        <taxon>Halobacteria</taxon>
        <taxon>Halobacteriales</taxon>
        <taxon>Haloferacaceae</taxon>
        <taxon>Haloquadratum</taxon>
    </lineage>
</organism>
<reference evidence="7 8" key="1">
    <citation type="journal article" date="2013" name="PLoS ONE">
        <title>Assembly-driven community genomics of a hypersaline microbial ecosystem.</title>
        <authorList>
            <person name="Podell S."/>
            <person name="Ugalde J.A."/>
            <person name="Narasingarao P."/>
            <person name="Banfield J.F."/>
            <person name="Heidelberg K.B."/>
            <person name="Allen E.E."/>
        </authorList>
    </citation>
    <scope>NUCLEOTIDE SEQUENCE [LARGE SCALE GENOMIC DNA]</scope>
    <source>
        <strain evidence="8">J07HQW1</strain>
    </source>
</reference>
<dbReference type="InterPro" id="IPR000192">
    <property type="entry name" value="Aminotrans_V_dom"/>
</dbReference>
<dbReference type="PANTHER" id="PTHR21152:SF40">
    <property type="entry name" value="ALANINE--GLYOXYLATE AMINOTRANSFERASE"/>
    <property type="match status" value="1"/>
</dbReference>
<evidence type="ECO:0000256" key="4">
    <source>
        <dbReference type="ARBA" id="ARBA00022679"/>
    </source>
</evidence>
<evidence type="ECO:0000256" key="5">
    <source>
        <dbReference type="ARBA" id="ARBA00022898"/>
    </source>
</evidence>
<dbReference type="PIRSF" id="PIRSF000524">
    <property type="entry name" value="SPT"/>
    <property type="match status" value="1"/>
</dbReference>
<keyword evidence="5" id="KW-0663">Pyridoxal phosphate</keyword>
<accession>U1N5A1</accession>